<evidence type="ECO:0000313" key="3">
    <source>
        <dbReference type="EMBL" id="TCV10361.1"/>
    </source>
</evidence>
<evidence type="ECO:0000256" key="1">
    <source>
        <dbReference type="SAM" id="SignalP"/>
    </source>
</evidence>
<protein>
    <submittedName>
        <fullName evidence="3">Heat shock protein HslJ</fullName>
    </submittedName>
</protein>
<dbReference type="Gene3D" id="2.40.128.270">
    <property type="match status" value="2"/>
</dbReference>
<evidence type="ECO:0000313" key="4">
    <source>
        <dbReference type="Proteomes" id="UP000295197"/>
    </source>
</evidence>
<sequence length="263" mass="29074">MKSINLIAVSIVFLFGSCSLFQPQQYASDQSASNLNAKWHIISIDNKKIGDKVNGIEPSFSVDIAKKEYSAITGCNNLMGNFEVKAPNKIKMTRGISTMMACDNMDVELGLSRIIPTITNYKLANDTLSLLDAKKNIKAQFKLKKENKSALLKGGWELDYMGMASAPFEELFPTKKPTLEFDIKEETLTGNGGCNSYSSTFQLDGHKLKFSAIASTKMACPALEGESMYFKNLQGISSFSVNDDQLTLITDDIAVLRFKKIKK</sequence>
<proteinExistence type="predicted"/>
<dbReference type="PROSITE" id="PS51257">
    <property type="entry name" value="PROKAR_LIPOPROTEIN"/>
    <property type="match status" value="1"/>
</dbReference>
<dbReference type="OrthoDB" id="880459at2"/>
<feature type="signal peptide" evidence="1">
    <location>
        <begin position="1"/>
        <end position="21"/>
    </location>
</feature>
<gene>
    <name evidence="3" type="ORF">EDC17_103437</name>
</gene>
<dbReference type="PANTHER" id="PTHR35535">
    <property type="entry name" value="HEAT SHOCK PROTEIN HSLJ"/>
    <property type="match status" value="1"/>
</dbReference>
<name>A0A4R3VVV0_9SPHI</name>
<reference evidence="3 4" key="1">
    <citation type="submission" date="2019-03" db="EMBL/GenBank/DDBJ databases">
        <title>Genomic Encyclopedia of Type Strains, Phase IV (KMG-IV): sequencing the most valuable type-strain genomes for metagenomic binning, comparative biology and taxonomic classification.</title>
        <authorList>
            <person name="Goeker M."/>
        </authorList>
    </citation>
    <scope>NUCLEOTIDE SEQUENCE [LARGE SCALE GENOMIC DNA]</scope>
    <source>
        <strain evidence="3 4">DSM 22362</strain>
    </source>
</reference>
<comment type="caution">
    <text evidence="3">The sequence shown here is derived from an EMBL/GenBank/DDBJ whole genome shotgun (WGS) entry which is preliminary data.</text>
</comment>
<dbReference type="Pfam" id="PF03724">
    <property type="entry name" value="META"/>
    <property type="match status" value="2"/>
</dbReference>
<organism evidence="3 4">
    <name type="scientific">Sphingobacterium alimentarium</name>
    <dbReference type="NCBI Taxonomy" id="797292"/>
    <lineage>
        <taxon>Bacteria</taxon>
        <taxon>Pseudomonadati</taxon>
        <taxon>Bacteroidota</taxon>
        <taxon>Sphingobacteriia</taxon>
        <taxon>Sphingobacteriales</taxon>
        <taxon>Sphingobacteriaceae</taxon>
        <taxon>Sphingobacterium</taxon>
    </lineage>
</organism>
<feature type="domain" description="DUF306" evidence="2">
    <location>
        <begin position="151"/>
        <end position="258"/>
    </location>
</feature>
<dbReference type="PANTHER" id="PTHR35535:SF2">
    <property type="entry name" value="DUF306 DOMAIN-CONTAINING PROTEIN"/>
    <property type="match status" value="1"/>
</dbReference>
<feature type="chain" id="PRO_5020375205" evidence="1">
    <location>
        <begin position="22"/>
        <end position="263"/>
    </location>
</feature>
<dbReference type="InterPro" id="IPR038670">
    <property type="entry name" value="HslJ-like_sf"/>
</dbReference>
<dbReference type="InterPro" id="IPR053147">
    <property type="entry name" value="Hsp_HslJ-like"/>
</dbReference>
<dbReference type="AlphaFoldDB" id="A0A4R3VVV0"/>
<feature type="domain" description="DUF306" evidence="2">
    <location>
        <begin position="36"/>
        <end position="141"/>
    </location>
</feature>
<keyword evidence="3" id="KW-0346">Stress response</keyword>
<dbReference type="RefSeq" id="WP_132778312.1">
    <property type="nucleotide sequence ID" value="NZ_SMBZ01000034.1"/>
</dbReference>
<dbReference type="EMBL" id="SMBZ01000034">
    <property type="protein sequence ID" value="TCV10361.1"/>
    <property type="molecule type" value="Genomic_DNA"/>
</dbReference>
<dbReference type="InterPro" id="IPR005184">
    <property type="entry name" value="DUF306_Meta_HslJ"/>
</dbReference>
<keyword evidence="1" id="KW-0732">Signal</keyword>
<evidence type="ECO:0000259" key="2">
    <source>
        <dbReference type="Pfam" id="PF03724"/>
    </source>
</evidence>
<keyword evidence="4" id="KW-1185">Reference proteome</keyword>
<accession>A0A4R3VVV0</accession>
<dbReference type="Proteomes" id="UP000295197">
    <property type="component" value="Unassembled WGS sequence"/>
</dbReference>